<dbReference type="Proteomes" id="UP000631421">
    <property type="component" value="Unassembled WGS sequence"/>
</dbReference>
<dbReference type="Gene3D" id="2.160.20.80">
    <property type="entry name" value="E3 ubiquitin-protein ligase SopA"/>
    <property type="match status" value="2"/>
</dbReference>
<dbReference type="EMBL" id="JACJPY010000012">
    <property type="protein sequence ID" value="MBD2149731.1"/>
    <property type="molecule type" value="Genomic_DNA"/>
</dbReference>
<keyword evidence="1" id="KW-0677">Repeat</keyword>
<proteinExistence type="predicted"/>
<dbReference type="Pfam" id="PF00805">
    <property type="entry name" value="Pentapeptide"/>
    <property type="match status" value="3"/>
</dbReference>
<dbReference type="PANTHER" id="PTHR47485">
    <property type="entry name" value="THYLAKOID LUMENAL 17.4 KDA PROTEIN, CHLOROPLASTIC"/>
    <property type="match status" value="1"/>
</dbReference>
<reference evidence="3" key="1">
    <citation type="journal article" date="2015" name="ISME J.">
        <title>Draft Genome Sequence of Streptomyces incarnatus NRRL8089, which Produces the Nucleoside Antibiotic Sinefungin.</title>
        <authorList>
            <person name="Oshima K."/>
            <person name="Hattori M."/>
            <person name="Shimizu H."/>
            <person name="Fukuda K."/>
            <person name="Nemoto M."/>
            <person name="Inagaki K."/>
            <person name="Tamura T."/>
        </authorList>
    </citation>
    <scope>NUCLEOTIDE SEQUENCE</scope>
    <source>
        <strain evidence="3">FACHB-1277</strain>
    </source>
</reference>
<evidence type="ECO:0000256" key="1">
    <source>
        <dbReference type="ARBA" id="ARBA00022737"/>
    </source>
</evidence>
<gene>
    <name evidence="3" type="ORF">H6F44_06270</name>
</gene>
<dbReference type="AlphaFoldDB" id="A0A926US18"/>
<name>A0A926US18_9CYAN</name>
<dbReference type="InterPro" id="IPR011009">
    <property type="entry name" value="Kinase-like_dom_sf"/>
</dbReference>
<dbReference type="Gene3D" id="1.10.510.10">
    <property type="entry name" value="Transferase(Phosphotransferase) domain 1"/>
    <property type="match status" value="1"/>
</dbReference>
<dbReference type="SUPFAM" id="SSF56112">
    <property type="entry name" value="Protein kinase-like (PK-like)"/>
    <property type="match status" value="1"/>
</dbReference>
<dbReference type="GO" id="GO:0004672">
    <property type="term" value="F:protein kinase activity"/>
    <property type="evidence" value="ECO:0007669"/>
    <property type="project" value="InterPro"/>
</dbReference>
<organism evidence="3 4">
    <name type="scientific">Pseudanabaena cinerea FACHB-1277</name>
    <dbReference type="NCBI Taxonomy" id="2949581"/>
    <lineage>
        <taxon>Bacteria</taxon>
        <taxon>Bacillati</taxon>
        <taxon>Cyanobacteriota</taxon>
        <taxon>Cyanophyceae</taxon>
        <taxon>Pseudanabaenales</taxon>
        <taxon>Pseudanabaenaceae</taxon>
        <taxon>Pseudanabaena</taxon>
        <taxon>Pseudanabaena cinerea</taxon>
    </lineage>
</organism>
<dbReference type="InterPro" id="IPR001646">
    <property type="entry name" value="5peptide_repeat"/>
</dbReference>
<dbReference type="PANTHER" id="PTHR47485:SF1">
    <property type="entry name" value="THYLAKOID LUMENAL 17.4 KDA PROTEIN, CHLOROPLASTIC"/>
    <property type="match status" value="1"/>
</dbReference>
<dbReference type="SUPFAM" id="SSF141571">
    <property type="entry name" value="Pentapeptide repeat-like"/>
    <property type="match status" value="2"/>
</dbReference>
<protein>
    <submittedName>
        <fullName evidence="3">Pentapeptide repeat-containing protein</fullName>
    </submittedName>
</protein>
<comment type="caution">
    <text evidence="3">The sequence shown here is derived from an EMBL/GenBank/DDBJ whole genome shotgun (WGS) entry which is preliminary data.</text>
</comment>
<evidence type="ECO:0000259" key="2">
    <source>
        <dbReference type="PROSITE" id="PS50011"/>
    </source>
</evidence>
<dbReference type="InterPro" id="IPR000719">
    <property type="entry name" value="Prot_kinase_dom"/>
</dbReference>
<sequence>MTDIQTWPLNIDFTLAVQNPQLCFADYDLQQANTAKNSRGRVLLWSGNFATVYKLTKGDRAWAVRCFTRIPQADVQHRYQLISNYLNQHQIPYLVNFEFLAKGVLVKGEWYPILKMDWVNGMEIDRYIGEYINDSQVLLRLDKQLQQLRADLQRVGIAHGDLQHGNIMVDQHGELKLVDYDGMYVPALRGIPPLEVGHPNYQPPNRSLDDFGDRLDEFSFNVISLSLRALATKPDLWQVFHEDNKNLIFRQNDFQQPESSPVFQSIATIPDDETRNLCDRLIRQCHDPQFEANAAASRLAPKIATGIKGKSFTGLNFSREWVIGLLAISILGASWWLFRKESDNLANFAPFKPPSPSPSLSIQPIPKPSPSPTITPIAKPALTPITVASLLAKYAEGQRDFPNVQLIGKEGDRLQGQDLSNINLNGAVIEKLDLKQVIFRNANLNGITLIRADLRGADLSRASLIGANLTASNLVEVNLTQANLLRTNLTQTKLGSANLQSAEMMRINLSEADLNAANLTDTNLTLANLRKANLTRASLRDANLTAADLSDANLDTADLTAADLRSVQMQLTNLSNANLSYANLTAATIILSELAGTNFSGSNFRQVIVENIGNIEAADFTNTLNLSINTRKYFCSLASGIVAETAIATKSTLNCSR</sequence>
<evidence type="ECO:0000313" key="4">
    <source>
        <dbReference type="Proteomes" id="UP000631421"/>
    </source>
</evidence>
<feature type="domain" description="Protein kinase" evidence="2">
    <location>
        <begin position="38"/>
        <end position="303"/>
    </location>
</feature>
<keyword evidence="4" id="KW-1185">Reference proteome</keyword>
<reference evidence="3" key="2">
    <citation type="submission" date="2020-08" db="EMBL/GenBank/DDBJ databases">
        <authorList>
            <person name="Chen M."/>
            <person name="Teng W."/>
            <person name="Zhao L."/>
            <person name="Hu C."/>
            <person name="Zhou Y."/>
            <person name="Han B."/>
            <person name="Song L."/>
            <person name="Shu W."/>
        </authorList>
    </citation>
    <scope>NUCLEOTIDE SEQUENCE</scope>
    <source>
        <strain evidence="3">FACHB-1277</strain>
    </source>
</reference>
<dbReference type="RefSeq" id="WP_190350096.1">
    <property type="nucleotide sequence ID" value="NZ_JACJPY010000012.1"/>
</dbReference>
<dbReference type="PROSITE" id="PS50011">
    <property type="entry name" value="PROTEIN_KINASE_DOM"/>
    <property type="match status" value="1"/>
</dbReference>
<accession>A0A926US18</accession>
<evidence type="ECO:0000313" key="3">
    <source>
        <dbReference type="EMBL" id="MBD2149731.1"/>
    </source>
</evidence>
<dbReference type="GO" id="GO:0005524">
    <property type="term" value="F:ATP binding"/>
    <property type="evidence" value="ECO:0007669"/>
    <property type="project" value="InterPro"/>
</dbReference>